<evidence type="ECO:0000313" key="2">
    <source>
        <dbReference type="Proteomes" id="UP000887229"/>
    </source>
</evidence>
<evidence type="ECO:0000313" key="1">
    <source>
        <dbReference type="EMBL" id="KAG9257288.1"/>
    </source>
</evidence>
<dbReference type="RefSeq" id="XP_046121212.1">
    <property type="nucleotide sequence ID" value="XM_046259927.1"/>
</dbReference>
<keyword evidence="2" id="KW-1185">Reference proteome</keyword>
<dbReference type="EMBL" id="MU251246">
    <property type="protein sequence ID" value="KAG9257288.1"/>
    <property type="molecule type" value="Genomic_DNA"/>
</dbReference>
<reference evidence="1" key="1">
    <citation type="journal article" date="2021" name="IMA Fungus">
        <title>Genomic characterization of three marine fungi, including Emericellopsis atlantica sp. nov. with signatures of a generalist lifestyle and marine biomass degradation.</title>
        <authorList>
            <person name="Hagestad O.C."/>
            <person name="Hou L."/>
            <person name="Andersen J.H."/>
            <person name="Hansen E.H."/>
            <person name="Altermark B."/>
            <person name="Li C."/>
            <person name="Kuhnert E."/>
            <person name="Cox R.J."/>
            <person name="Crous P.W."/>
            <person name="Spatafora J.W."/>
            <person name="Lail K."/>
            <person name="Amirebrahimi M."/>
            <person name="Lipzen A."/>
            <person name="Pangilinan J."/>
            <person name="Andreopoulos W."/>
            <person name="Hayes R.D."/>
            <person name="Ng V."/>
            <person name="Grigoriev I.V."/>
            <person name="Jackson S.A."/>
            <person name="Sutton T.D.S."/>
            <person name="Dobson A.D.W."/>
            <person name="Rama T."/>
        </authorList>
    </citation>
    <scope>NUCLEOTIDE SEQUENCE</scope>
    <source>
        <strain evidence="1">TS7</strain>
    </source>
</reference>
<sequence length="215" mass="24153">MNDMVLHYHAIFSAHSHIHIYPRSTGNESAAPVVDGRFTTLAARRNQRRERCRRHASYRRPNDSLHHQEVANAPTACALQRVPCGPNNNGNSLPRCDLPSRIQGPLLAQISHYLGREFEGHDSQKDRHFHVILHSNQKGIRIYTTFSATRRSSPATSLYGNHHQQTAPLVQMCKYGQVSAGTPVFLSVHAPSSCTTAGLHWPYPKIRLCGTHKTR</sequence>
<dbReference type="AlphaFoldDB" id="A0A9P7ZS27"/>
<name>A0A9P7ZS27_9HYPO</name>
<proteinExistence type="predicted"/>
<comment type="caution">
    <text evidence="1">The sequence shown here is derived from an EMBL/GenBank/DDBJ whole genome shotgun (WGS) entry which is preliminary data.</text>
</comment>
<dbReference type="GeneID" id="70290830"/>
<gene>
    <name evidence="1" type="ORF">F5Z01DRAFT_462587</name>
</gene>
<protein>
    <submittedName>
        <fullName evidence="1">Uncharacterized protein</fullName>
    </submittedName>
</protein>
<dbReference type="Proteomes" id="UP000887229">
    <property type="component" value="Unassembled WGS sequence"/>
</dbReference>
<organism evidence="1 2">
    <name type="scientific">Emericellopsis atlantica</name>
    <dbReference type="NCBI Taxonomy" id="2614577"/>
    <lineage>
        <taxon>Eukaryota</taxon>
        <taxon>Fungi</taxon>
        <taxon>Dikarya</taxon>
        <taxon>Ascomycota</taxon>
        <taxon>Pezizomycotina</taxon>
        <taxon>Sordariomycetes</taxon>
        <taxon>Hypocreomycetidae</taxon>
        <taxon>Hypocreales</taxon>
        <taxon>Bionectriaceae</taxon>
        <taxon>Emericellopsis</taxon>
    </lineage>
</organism>
<accession>A0A9P7ZS27</accession>